<keyword evidence="2" id="KW-1185">Reference proteome</keyword>
<accession>A0AC60Q158</accession>
<comment type="caution">
    <text evidence="1">The sequence shown here is derived from an EMBL/GenBank/DDBJ whole genome shotgun (WGS) entry which is preliminary data.</text>
</comment>
<dbReference type="EMBL" id="JABSTQ010009690">
    <property type="protein sequence ID" value="KAG0426761.1"/>
    <property type="molecule type" value="Genomic_DNA"/>
</dbReference>
<evidence type="ECO:0000313" key="2">
    <source>
        <dbReference type="Proteomes" id="UP000805193"/>
    </source>
</evidence>
<reference evidence="1 2" key="1">
    <citation type="journal article" date="2020" name="Cell">
        <title>Large-Scale Comparative Analyses of Tick Genomes Elucidate Their Genetic Diversity and Vector Capacities.</title>
        <authorList>
            <consortium name="Tick Genome and Microbiome Consortium (TIGMIC)"/>
            <person name="Jia N."/>
            <person name="Wang J."/>
            <person name="Shi W."/>
            <person name="Du L."/>
            <person name="Sun Y."/>
            <person name="Zhan W."/>
            <person name="Jiang J.F."/>
            <person name="Wang Q."/>
            <person name="Zhang B."/>
            <person name="Ji P."/>
            <person name="Bell-Sakyi L."/>
            <person name="Cui X.M."/>
            <person name="Yuan T.T."/>
            <person name="Jiang B.G."/>
            <person name="Yang W.F."/>
            <person name="Lam T.T."/>
            <person name="Chang Q.C."/>
            <person name="Ding S.J."/>
            <person name="Wang X.J."/>
            <person name="Zhu J.G."/>
            <person name="Ruan X.D."/>
            <person name="Zhao L."/>
            <person name="Wei J.T."/>
            <person name="Ye R.Z."/>
            <person name="Que T.C."/>
            <person name="Du C.H."/>
            <person name="Zhou Y.H."/>
            <person name="Cheng J.X."/>
            <person name="Dai P.F."/>
            <person name="Guo W.B."/>
            <person name="Han X.H."/>
            <person name="Huang E.J."/>
            <person name="Li L.F."/>
            <person name="Wei W."/>
            <person name="Gao Y.C."/>
            <person name="Liu J.Z."/>
            <person name="Shao H.Z."/>
            <person name="Wang X."/>
            <person name="Wang C.C."/>
            <person name="Yang T.C."/>
            <person name="Huo Q.B."/>
            <person name="Li W."/>
            <person name="Chen H.Y."/>
            <person name="Chen S.E."/>
            <person name="Zhou L.G."/>
            <person name="Ni X.B."/>
            <person name="Tian J.H."/>
            <person name="Sheng Y."/>
            <person name="Liu T."/>
            <person name="Pan Y.S."/>
            <person name="Xia L.Y."/>
            <person name="Li J."/>
            <person name="Zhao F."/>
            <person name="Cao W.C."/>
        </authorList>
    </citation>
    <scope>NUCLEOTIDE SEQUENCE [LARGE SCALE GENOMIC DNA]</scope>
    <source>
        <strain evidence="1">Iper-2018</strain>
    </source>
</reference>
<feature type="non-terminal residue" evidence="1">
    <location>
        <position position="212"/>
    </location>
</feature>
<feature type="non-terminal residue" evidence="1">
    <location>
        <position position="1"/>
    </location>
</feature>
<proteinExistence type="predicted"/>
<gene>
    <name evidence="1" type="ORF">HPB47_026158</name>
</gene>
<evidence type="ECO:0000313" key="1">
    <source>
        <dbReference type="EMBL" id="KAG0426761.1"/>
    </source>
</evidence>
<protein>
    <submittedName>
        <fullName evidence="1">Uncharacterized protein</fullName>
    </submittedName>
</protein>
<dbReference type="Proteomes" id="UP000805193">
    <property type="component" value="Unassembled WGS sequence"/>
</dbReference>
<name>A0AC60Q158_IXOPE</name>
<organism evidence="1 2">
    <name type="scientific">Ixodes persulcatus</name>
    <name type="common">Taiga tick</name>
    <dbReference type="NCBI Taxonomy" id="34615"/>
    <lineage>
        <taxon>Eukaryota</taxon>
        <taxon>Metazoa</taxon>
        <taxon>Ecdysozoa</taxon>
        <taxon>Arthropoda</taxon>
        <taxon>Chelicerata</taxon>
        <taxon>Arachnida</taxon>
        <taxon>Acari</taxon>
        <taxon>Parasitiformes</taxon>
        <taxon>Ixodida</taxon>
        <taxon>Ixodoidea</taxon>
        <taxon>Ixodidae</taxon>
        <taxon>Ixodinae</taxon>
        <taxon>Ixodes</taxon>
    </lineage>
</organism>
<sequence length="212" mass="24106">CLLDHYKECDFSIVPCCLCHSTVLWRDVFEHFKNGCSIPQVTREPTENPATQVLKDFNRTCFEVKKAMGKISDDLMSLQTSLNQCSEGVRVEAARCKGQLEANTSGLAEQLDVINTICTTGFAEELQVLQTAMADYKEHASWDLCSQGDRLSVVCKSLQSHCRPKAVHWYNEQWADLKKKALEDWFKTQDSPKRAMYGYSVSQSLWLTCMDT</sequence>